<dbReference type="InterPro" id="IPR004119">
    <property type="entry name" value="EcKL"/>
</dbReference>
<protein>
    <recommendedName>
        <fullName evidence="1">CHK kinase-like domain-containing protein</fullName>
    </recommendedName>
</protein>
<dbReference type="OrthoDB" id="191037at2759"/>
<dbReference type="AlphaFoldDB" id="A0A834IB36"/>
<keyword evidence="3" id="KW-1185">Reference proteome</keyword>
<gene>
    <name evidence="2" type="ORF">GWI33_008568</name>
</gene>
<feature type="domain" description="CHK kinase-like" evidence="1">
    <location>
        <begin position="1"/>
        <end position="153"/>
    </location>
</feature>
<organism evidence="2 3">
    <name type="scientific">Rhynchophorus ferrugineus</name>
    <name type="common">Red palm weevil</name>
    <name type="synonym">Curculio ferrugineus</name>
    <dbReference type="NCBI Taxonomy" id="354439"/>
    <lineage>
        <taxon>Eukaryota</taxon>
        <taxon>Metazoa</taxon>
        <taxon>Ecdysozoa</taxon>
        <taxon>Arthropoda</taxon>
        <taxon>Hexapoda</taxon>
        <taxon>Insecta</taxon>
        <taxon>Pterygota</taxon>
        <taxon>Neoptera</taxon>
        <taxon>Endopterygota</taxon>
        <taxon>Coleoptera</taxon>
        <taxon>Polyphaga</taxon>
        <taxon>Cucujiformia</taxon>
        <taxon>Curculionidae</taxon>
        <taxon>Dryophthorinae</taxon>
        <taxon>Rhynchophorus</taxon>
    </lineage>
</organism>
<dbReference type="Pfam" id="PF02958">
    <property type="entry name" value="EcKL"/>
    <property type="match status" value="1"/>
</dbReference>
<dbReference type="Gene3D" id="3.90.1200.10">
    <property type="match status" value="1"/>
</dbReference>
<comment type="caution">
    <text evidence="2">The sequence shown here is derived from an EMBL/GenBank/DDBJ whole genome shotgun (WGS) entry which is preliminary data.</text>
</comment>
<dbReference type="PANTHER" id="PTHR11012:SF55">
    <property type="entry name" value="BHLH DOMAIN-CONTAINING PROTEIN"/>
    <property type="match status" value="1"/>
</dbReference>
<dbReference type="Proteomes" id="UP000625711">
    <property type="component" value="Unassembled WGS sequence"/>
</dbReference>
<accession>A0A834IB36</accession>
<dbReference type="SMART" id="SM00587">
    <property type="entry name" value="CHK"/>
    <property type="match status" value="1"/>
</dbReference>
<dbReference type="InterPro" id="IPR011009">
    <property type="entry name" value="Kinase-like_dom_sf"/>
</dbReference>
<name>A0A834IB36_RHYFE</name>
<dbReference type="PANTHER" id="PTHR11012">
    <property type="entry name" value="PROTEIN KINASE-LIKE DOMAIN-CONTAINING"/>
    <property type="match status" value="1"/>
</dbReference>
<dbReference type="InterPro" id="IPR015897">
    <property type="entry name" value="CHK_kinase-like"/>
</dbReference>
<evidence type="ECO:0000259" key="1">
    <source>
        <dbReference type="SMART" id="SM00587"/>
    </source>
</evidence>
<dbReference type="EMBL" id="JAACXV010002743">
    <property type="protein sequence ID" value="KAF7277344.1"/>
    <property type="molecule type" value="Genomic_DNA"/>
</dbReference>
<sequence length="237" mass="27593">MATFHSVSLALRRKDPEMFREKISPYLNLFSGDDDEMKDFLRAILVVFDHIPSCKHLLERINKSMDSAAQYDKSYREPWATIIHHDFWCNNIMVTKEQPPRVTILDLQTTTLGSPAIDVIFLLLTSVKLEDIENRLDYFLQYYYDQFTAQLKSLGIDIVEFSYENFVKEIDTVSKLGQYIHALGHTSVILGEKGHTSLDSSDANYNMDAIDTGFKVNDKHIRKFEWITLEAEKRNWI</sequence>
<proteinExistence type="predicted"/>
<evidence type="ECO:0000313" key="2">
    <source>
        <dbReference type="EMBL" id="KAF7277344.1"/>
    </source>
</evidence>
<reference evidence="2" key="1">
    <citation type="submission" date="2020-08" db="EMBL/GenBank/DDBJ databases">
        <title>Genome sequencing and assembly of the red palm weevil Rhynchophorus ferrugineus.</title>
        <authorList>
            <person name="Dias G.B."/>
            <person name="Bergman C.M."/>
            <person name="Manee M."/>
        </authorList>
    </citation>
    <scope>NUCLEOTIDE SEQUENCE</scope>
    <source>
        <strain evidence="2">AA-2017</strain>
        <tissue evidence="2">Whole larva</tissue>
    </source>
</reference>
<dbReference type="SUPFAM" id="SSF56112">
    <property type="entry name" value="Protein kinase-like (PK-like)"/>
    <property type="match status" value="1"/>
</dbReference>
<evidence type="ECO:0000313" key="3">
    <source>
        <dbReference type="Proteomes" id="UP000625711"/>
    </source>
</evidence>